<feature type="transmembrane region" description="Helical" evidence="7">
    <location>
        <begin position="168"/>
        <end position="186"/>
    </location>
</feature>
<keyword evidence="9" id="KW-0808">Transferase</keyword>
<dbReference type="Pfam" id="PF01757">
    <property type="entry name" value="Acyl_transf_3"/>
    <property type="match status" value="1"/>
</dbReference>
<feature type="transmembrane region" description="Helical" evidence="7">
    <location>
        <begin position="21"/>
        <end position="39"/>
    </location>
</feature>
<feature type="domain" description="Acyltransferase 3" evidence="8">
    <location>
        <begin position="14"/>
        <end position="340"/>
    </location>
</feature>
<evidence type="ECO:0000256" key="4">
    <source>
        <dbReference type="ARBA" id="ARBA00022692"/>
    </source>
</evidence>
<evidence type="ECO:0000313" key="10">
    <source>
        <dbReference type="Proteomes" id="UP001139450"/>
    </source>
</evidence>
<evidence type="ECO:0000256" key="1">
    <source>
        <dbReference type="ARBA" id="ARBA00004651"/>
    </source>
</evidence>
<dbReference type="RefSeq" id="WP_245131186.1">
    <property type="nucleotide sequence ID" value="NZ_JALJEJ010000007.1"/>
</dbReference>
<dbReference type="GO" id="GO:0016413">
    <property type="term" value="F:O-acetyltransferase activity"/>
    <property type="evidence" value="ECO:0007669"/>
    <property type="project" value="TreeGrafter"/>
</dbReference>
<keyword evidence="4 7" id="KW-0812">Transmembrane</keyword>
<accession>A0A9X1X5N5</accession>
<feature type="transmembrane region" description="Helical" evidence="7">
    <location>
        <begin position="59"/>
        <end position="78"/>
    </location>
</feature>
<dbReference type="InterPro" id="IPR002656">
    <property type="entry name" value="Acyl_transf_3_dom"/>
</dbReference>
<proteinExistence type="inferred from homology"/>
<keyword evidence="6 7" id="KW-0472">Membrane</keyword>
<evidence type="ECO:0000256" key="5">
    <source>
        <dbReference type="ARBA" id="ARBA00022989"/>
    </source>
</evidence>
<comment type="caution">
    <text evidence="9">The sequence shown here is derived from an EMBL/GenBank/DDBJ whole genome shotgun (WGS) entry which is preliminary data.</text>
</comment>
<dbReference type="GO" id="GO:0009246">
    <property type="term" value="P:enterobacterial common antigen biosynthetic process"/>
    <property type="evidence" value="ECO:0007669"/>
    <property type="project" value="TreeGrafter"/>
</dbReference>
<keyword evidence="5 7" id="KW-1133">Transmembrane helix</keyword>
<feature type="transmembrane region" description="Helical" evidence="7">
    <location>
        <begin position="223"/>
        <end position="246"/>
    </location>
</feature>
<evidence type="ECO:0000256" key="2">
    <source>
        <dbReference type="ARBA" id="ARBA00007400"/>
    </source>
</evidence>
<feature type="transmembrane region" description="Helical" evidence="7">
    <location>
        <begin position="252"/>
        <end position="272"/>
    </location>
</feature>
<dbReference type="AlphaFoldDB" id="A0A9X1X5N5"/>
<name>A0A9X1X5N5_9SPHI</name>
<keyword evidence="3" id="KW-1003">Cell membrane</keyword>
<evidence type="ECO:0000259" key="8">
    <source>
        <dbReference type="Pfam" id="PF01757"/>
    </source>
</evidence>
<organism evidence="9 10">
    <name type="scientific">Mucilaginibacter straminoryzae</name>
    <dbReference type="NCBI Taxonomy" id="2932774"/>
    <lineage>
        <taxon>Bacteria</taxon>
        <taxon>Pseudomonadati</taxon>
        <taxon>Bacteroidota</taxon>
        <taxon>Sphingobacteriia</taxon>
        <taxon>Sphingobacteriales</taxon>
        <taxon>Sphingobacteriaceae</taxon>
        <taxon>Mucilaginibacter</taxon>
    </lineage>
</organism>
<comment type="subcellular location">
    <subcellularLocation>
        <location evidence="1">Cell membrane</location>
        <topology evidence="1">Multi-pass membrane protein</topology>
    </subcellularLocation>
</comment>
<reference evidence="9" key="1">
    <citation type="submission" date="2022-04" db="EMBL/GenBank/DDBJ databases">
        <title>Mucilaginibacter sp. RS28 isolated from freshwater.</title>
        <authorList>
            <person name="Ko S.-R."/>
        </authorList>
    </citation>
    <scope>NUCLEOTIDE SEQUENCE</scope>
    <source>
        <strain evidence="9">RS28</strain>
    </source>
</reference>
<feature type="transmembrane region" description="Helical" evidence="7">
    <location>
        <begin position="138"/>
        <end position="156"/>
    </location>
</feature>
<comment type="similarity">
    <text evidence="2">Belongs to the acyltransferase 3 family.</text>
</comment>
<feature type="transmembrane region" description="Helical" evidence="7">
    <location>
        <begin position="90"/>
        <end position="112"/>
    </location>
</feature>
<dbReference type="PANTHER" id="PTHR40074">
    <property type="entry name" value="O-ACETYLTRANSFERASE WECH"/>
    <property type="match status" value="1"/>
</dbReference>
<dbReference type="EMBL" id="JALJEJ010000007">
    <property type="protein sequence ID" value="MCJ8211011.1"/>
    <property type="molecule type" value="Genomic_DNA"/>
</dbReference>
<keyword evidence="9" id="KW-0012">Acyltransferase</keyword>
<evidence type="ECO:0000256" key="7">
    <source>
        <dbReference type="SAM" id="Phobius"/>
    </source>
</evidence>
<dbReference type="Proteomes" id="UP001139450">
    <property type="component" value="Unassembled WGS sequence"/>
</dbReference>
<keyword evidence="10" id="KW-1185">Reference proteome</keyword>
<evidence type="ECO:0000313" key="9">
    <source>
        <dbReference type="EMBL" id="MCJ8211011.1"/>
    </source>
</evidence>
<dbReference type="PANTHER" id="PTHR40074:SF2">
    <property type="entry name" value="O-ACETYLTRANSFERASE WECH"/>
    <property type="match status" value="1"/>
</dbReference>
<dbReference type="GO" id="GO:0005886">
    <property type="term" value="C:plasma membrane"/>
    <property type="evidence" value="ECO:0007669"/>
    <property type="project" value="UniProtKB-SubCell"/>
</dbReference>
<feature type="transmembrane region" description="Helical" evidence="7">
    <location>
        <begin position="318"/>
        <end position="343"/>
    </location>
</feature>
<feature type="transmembrane region" description="Helical" evidence="7">
    <location>
        <begin position="293"/>
        <end position="312"/>
    </location>
</feature>
<feature type="transmembrane region" description="Helical" evidence="7">
    <location>
        <begin position="192"/>
        <end position="211"/>
    </location>
</feature>
<evidence type="ECO:0000256" key="6">
    <source>
        <dbReference type="ARBA" id="ARBA00023136"/>
    </source>
</evidence>
<evidence type="ECO:0000256" key="3">
    <source>
        <dbReference type="ARBA" id="ARBA00022475"/>
    </source>
</evidence>
<gene>
    <name evidence="9" type="ORF">MUY27_14930</name>
</gene>
<sequence>MSTIVTNRAAKQLEWIDNIKIFAVLAVIGIHVAAYGVALEFGDGTHPTTAWWVSNFYESLFRSSVPLFVMITGALVLPKELPLNIFLKKRLGRILLPFLFWSLIYLVFNYLIQVRKAGFTTHQLLEWLKIKLLQGTEFHLWYVYMIIGLYMVIPVIQPWINSASNKKTLYFLGIWIIALALKQFGISDHTALDIRYFSGYLGYLVLGYYLAHRVNIITKHITPAALLLLTGFIITFQGTYLVSAAARRFSDSLYDFLSLNVLLMAVGIFTIIKGISTIGNSKIMSGFRNIAGRYGFSIYLSHPLFLNIMNHFNLNYKFIYPAIAIPAVMLICLLLSITLGWVFNKIPFGKYVSG</sequence>
<protein>
    <submittedName>
        <fullName evidence="9">Acyltransferase family protein</fullName>
    </submittedName>
</protein>